<evidence type="ECO:0000313" key="4">
    <source>
        <dbReference type="Proteomes" id="UP000034112"/>
    </source>
</evidence>
<dbReference type="Pfam" id="PF05729">
    <property type="entry name" value="NACHT"/>
    <property type="match status" value="1"/>
</dbReference>
<dbReference type="InterPro" id="IPR027417">
    <property type="entry name" value="P-loop_NTPase"/>
</dbReference>
<gene>
    <name evidence="3" type="ORF">THAR02_07070</name>
</gene>
<dbReference type="SUPFAM" id="SSF52540">
    <property type="entry name" value="P-loop containing nucleoside triphosphate hydrolases"/>
    <property type="match status" value="1"/>
</dbReference>
<dbReference type="PANTHER" id="PTHR46312:SF2">
    <property type="entry name" value="NUCLEOTIDE-BINDING OLIGOMERIZATION DOMAIN-CONTAINING PROTEIN 2-LIKE"/>
    <property type="match status" value="1"/>
</dbReference>
<protein>
    <submittedName>
        <fullName evidence="3">Peptidase C14</fullName>
    </submittedName>
</protein>
<dbReference type="InterPro" id="IPR007111">
    <property type="entry name" value="NACHT_NTPase"/>
</dbReference>
<dbReference type="PROSITE" id="PS50837">
    <property type="entry name" value="NACHT"/>
    <property type="match status" value="1"/>
</dbReference>
<evidence type="ECO:0000256" key="1">
    <source>
        <dbReference type="SAM" id="MobiDB-lite"/>
    </source>
</evidence>
<evidence type="ECO:0000313" key="3">
    <source>
        <dbReference type="EMBL" id="KKP00815.1"/>
    </source>
</evidence>
<sequence>MGNSQKPLTAAGAVTRRRQLQVRFITASRRSTKCTRTSYNALLMASSREDFCRPQSTEDLCRRLSLAVQPSKQDAAERQPTARSTKELQALQALQQSMINEFIQSPSEAHAIEITSLAPFLDEDDYVRVFDKFHNVIASAAVDGKIVDVELLRAFEAFLHCHQAGLAGKRLNLGSAMLSIQKALDSAVDAAHGQTKYNSIRALSAALDAMNEVKVEGIIDLKVQNLLKRLEKLRDHKELRLAEVASYSYQALLAIPTDVSPWKKIGASTFKTILGGAKVAGSVWSLDPSKLVEGLVDLTEVPELISSIIEVIKSCSELFQSASNAGKAFKTLKKPKDWYVALRATDGLVWANAPKHLEALLQHPDLPCRADKDFLCGLCAQLELADDLKHGQVFNVLKTFLITQASQTKFCRVLEWARLVTRSPQLDSPNLSRSGRRKTYLSDVECSKPKAHQPRKQLLDNAWKSCHKVREFYGDQVLRDKYTDPDLNLLKIERLDSSKLSMDKCYINLAIARNSVDSNRNGDSDTRLPSPFSILRRLDVWEPPETDRVSLETLFDEKKDTPNNILRGPPRRILIRGQAGVGKTTLCKKMVYDFIHKDMWARIIDRVIWVPLRQIKSNLESGQSIADILNRSLPDVEKAGKGTLGEALERSFTDDPSRTLFILDGFDEVHRELHTPGNELLLKLLNQPRVIVTTRPRGVNREVFQKIDLEVETIGFYPNQVKEYIKKYGSGKAKEIYEFIEGHPVVAGLARIPIQLDAICYSMIAGMLDGDSPPETMTELYHAIERSLWNKDVESLEKRREGSTEPLLKHEAQASYSDDIRRLCQAEINALQSLSFTGLCNNMVEFDPAFLTKFHSQQSIIAGNLPMAKMQPWFTDLDRVSFLRTSDGPLTPTTRSYHFLHLTFQELFAAQFFVQHWISRKHLVVFDYSTKKSTPTKPETFLRMEKYNSSYDVFWRFVAGTIQLQRDEEALKRFFQTMEEEPKDLLGPAHLRFTMHCLAEINSSAFVPPSFVEIRQSLELKMMDWLILESQISRQTVRQLVGETEFPERLLKEAAGIIDFYRKSLCEEFAQGLIARPRVSPSLVDLVVGWSRDFADGDADADEYDEETLSLSFATMSLLWHTPRSTQAAMSLLSKLLDHSDRRIYQQAAVTVWKLAETRTETEYNPLIVRGLLECLHVRNHETRVGVLSELRTMLGLPSDAYEVLKSLARDQSLYPKIDGGFAMRSVYAEPEKVKEALITLTKTMKPLDNNTVIPDKSKAEQAQAPQDSREEMIRQAIQRWKDRLYDANSTKKLESIENVILEHLSRPKYPDDELSALALDTVVVDILFEVLGENGFDGTHLEELSELLEGPGTRYNILNVLAAYFSSQEDTLVDLASKDQKYYDGRVVPDVMFNSVAALFGGTKPIHRAVAGIIMNQHPRLPKCVSQILIDNLTIWEGSVRDRTLLYLATHWEHTRVFEMAMDKFGVTSQEGQYSEYPPQFCALIRDIARQAIAFPNVHPRYLKFWFMEVELKYPGSGIMQLILRLDEKSLCTVYEIWLEGALEESLCWYVNDNQLCVRTSAGVIERISESGQIISEFQEKMEKIKAEMGVPN</sequence>
<dbReference type="InterPro" id="IPR016024">
    <property type="entry name" value="ARM-type_fold"/>
</dbReference>
<dbReference type="Pfam" id="PF23948">
    <property type="entry name" value="ARM_5"/>
    <property type="match status" value="1"/>
</dbReference>
<accession>A0A0F9X8E4</accession>
<dbReference type="Proteomes" id="UP000034112">
    <property type="component" value="Unassembled WGS sequence"/>
</dbReference>
<name>A0A0F9X8E4_TRIHA</name>
<organism evidence="3 4">
    <name type="scientific">Trichoderma harzianum</name>
    <name type="common">Hypocrea lixii</name>
    <dbReference type="NCBI Taxonomy" id="5544"/>
    <lineage>
        <taxon>Eukaryota</taxon>
        <taxon>Fungi</taxon>
        <taxon>Dikarya</taxon>
        <taxon>Ascomycota</taxon>
        <taxon>Pezizomycotina</taxon>
        <taxon>Sordariomycetes</taxon>
        <taxon>Hypocreomycetidae</taxon>
        <taxon>Hypocreales</taxon>
        <taxon>Hypocreaceae</taxon>
        <taxon>Trichoderma</taxon>
    </lineage>
</organism>
<dbReference type="InterPro" id="IPR056251">
    <property type="entry name" value="Arm_rpt_dom"/>
</dbReference>
<dbReference type="Pfam" id="PF23238">
    <property type="entry name" value="DUF7068"/>
    <property type="match status" value="1"/>
</dbReference>
<feature type="domain" description="NACHT" evidence="2">
    <location>
        <begin position="571"/>
        <end position="686"/>
    </location>
</feature>
<dbReference type="InterPro" id="IPR055496">
    <property type="entry name" value="DUF7068"/>
</dbReference>
<evidence type="ECO:0000259" key="2">
    <source>
        <dbReference type="PROSITE" id="PS50837"/>
    </source>
</evidence>
<proteinExistence type="predicted"/>
<dbReference type="OrthoDB" id="427518at2759"/>
<dbReference type="PANTHER" id="PTHR46312">
    <property type="entry name" value="NACHT DOMAIN-CONTAINING PROTEIN"/>
    <property type="match status" value="1"/>
</dbReference>
<dbReference type="EMBL" id="JOKZ01000228">
    <property type="protein sequence ID" value="KKP00815.1"/>
    <property type="molecule type" value="Genomic_DNA"/>
</dbReference>
<comment type="caution">
    <text evidence="3">The sequence shown here is derived from an EMBL/GenBank/DDBJ whole genome shotgun (WGS) entry which is preliminary data.</text>
</comment>
<dbReference type="Gene3D" id="3.40.50.300">
    <property type="entry name" value="P-loop containing nucleotide triphosphate hydrolases"/>
    <property type="match status" value="1"/>
</dbReference>
<reference evidence="4" key="1">
    <citation type="journal article" date="2015" name="Genome Announc.">
        <title>Draft whole-genome sequence of the biocontrol agent Trichoderma harzianum T6776.</title>
        <authorList>
            <person name="Baroncelli R."/>
            <person name="Piaggeschi G."/>
            <person name="Fiorini L."/>
            <person name="Bertolini E."/>
            <person name="Zapparata A."/>
            <person name="Pe M.E."/>
            <person name="Sarrocco S."/>
            <person name="Vannacci G."/>
        </authorList>
    </citation>
    <scope>NUCLEOTIDE SEQUENCE [LARGE SCALE GENOMIC DNA]</scope>
    <source>
        <strain evidence="4">T6776</strain>
    </source>
</reference>
<feature type="region of interest" description="Disordered" evidence="1">
    <location>
        <begin position="1250"/>
        <end position="1271"/>
    </location>
</feature>
<dbReference type="SUPFAM" id="SSF48371">
    <property type="entry name" value="ARM repeat"/>
    <property type="match status" value="1"/>
</dbReference>